<evidence type="ECO:0000256" key="1">
    <source>
        <dbReference type="SAM" id="MobiDB-lite"/>
    </source>
</evidence>
<feature type="region of interest" description="Disordered" evidence="1">
    <location>
        <begin position="261"/>
        <end position="281"/>
    </location>
</feature>
<gene>
    <name evidence="2" type="ORF">PHACADRAFT_204658</name>
</gene>
<feature type="region of interest" description="Disordered" evidence="1">
    <location>
        <begin position="56"/>
        <end position="104"/>
    </location>
</feature>
<dbReference type="KEGG" id="pco:PHACADRAFT_204658"/>
<accession>K5WPU7</accession>
<dbReference type="AlphaFoldDB" id="K5WPU7"/>
<dbReference type="InParanoid" id="K5WPU7"/>
<feature type="compositionally biased region" description="Polar residues" evidence="1">
    <location>
        <begin position="207"/>
        <end position="216"/>
    </location>
</feature>
<evidence type="ECO:0000313" key="2">
    <source>
        <dbReference type="EMBL" id="EKM61490.1"/>
    </source>
</evidence>
<protein>
    <submittedName>
        <fullName evidence="2">Uncharacterized protein</fullName>
    </submittedName>
</protein>
<feature type="region of interest" description="Disordered" evidence="1">
    <location>
        <begin position="172"/>
        <end position="223"/>
    </location>
</feature>
<evidence type="ECO:0000313" key="3">
    <source>
        <dbReference type="Proteomes" id="UP000008370"/>
    </source>
</evidence>
<organism evidence="2 3">
    <name type="scientific">Phanerochaete carnosa (strain HHB-10118-sp)</name>
    <name type="common">White-rot fungus</name>
    <name type="synonym">Peniophora carnosa</name>
    <dbReference type="NCBI Taxonomy" id="650164"/>
    <lineage>
        <taxon>Eukaryota</taxon>
        <taxon>Fungi</taxon>
        <taxon>Dikarya</taxon>
        <taxon>Basidiomycota</taxon>
        <taxon>Agaricomycotina</taxon>
        <taxon>Agaricomycetes</taxon>
        <taxon>Polyporales</taxon>
        <taxon>Phanerochaetaceae</taxon>
        <taxon>Phanerochaete</taxon>
    </lineage>
</organism>
<feature type="compositionally biased region" description="Polar residues" evidence="1">
    <location>
        <begin position="56"/>
        <end position="71"/>
    </location>
</feature>
<dbReference type="Proteomes" id="UP000008370">
    <property type="component" value="Unassembled WGS sequence"/>
</dbReference>
<proteinExistence type="predicted"/>
<keyword evidence="3" id="KW-1185">Reference proteome</keyword>
<reference evidence="2 3" key="1">
    <citation type="journal article" date="2012" name="BMC Genomics">
        <title>Comparative genomics of the white-rot fungi, Phanerochaete carnosa and P. chrysosporium, to elucidate the genetic basis of the distinct wood types they colonize.</title>
        <authorList>
            <person name="Suzuki H."/>
            <person name="MacDonald J."/>
            <person name="Syed K."/>
            <person name="Salamov A."/>
            <person name="Hori C."/>
            <person name="Aerts A."/>
            <person name="Henrissat B."/>
            <person name="Wiebenga A."/>
            <person name="vanKuyk P.A."/>
            <person name="Barry K."/>
            <person name="Lindquist E."/>
            <person name="LaButti K."/>
            <person name="Lapidus A."/>
            <person name="Lucas S."/>
            <person name="Coutinho P."/>
            <person name="Gong Y."/>
            <person name="Samejima M."/>
            <person name="Mahadevan R."/>
            <person name="Abou-Zaid M."/>
            <person name="de Vries R.P."/>
            <person name="Igarashi K."/>
            <person name="Yadav J.S."/>
            <person name="Grigoriev I.V."/>
            <person name="Master E.R."/>
        </authorList>
    </citation>
    <scope>NUCLEOTIDE SEQUENCE [LARGE SCALE GENOMIC DNA]</scope>
    <source>
        <strain evidence="2 3">HHB-10118-sp</strain>
    </source>
</reference>
<dbReference type="HOGENOM" id="CLU_921679_0_0_1"/>
<dbReference type="RefSeq" id="XP_007390901.1">
    <property type="nucleotide sequence ID" value="XM_007390839.1"/>
</dbReference>
<dbReference type="GeneID" id="18912286"/>
<dbReference type="EMBL" id="JH930468">
    <property type="protein sequence ID" value="EKM61490.1"/>
    <property type="molecule type" value="Genomic_DNA"/>
</dbReference>
<name>K5WPU7_PHACS</name>
<feature type="compositionally biased region" description="Basic and acidic residues" evidence="1">
    <location>
        <begin position="185"/>
        <end position="206"/>
    </location>
</feature>
<sequence>MEGMLSSAPSPAAAVHTLTYRPGPRTQIWTFIMTKHDNDGITSIPTGEVAGVAPISASSSTDSVHRSTTVETPVAPRSDAISAASDIDEGVPSQPDNEDDINEENGSDAEIEALFEEAGAEVRGRQHYTTQVASLPDQKTVRSTPTSTVIPEIKSGIPVASTTLVNSELSDKHLTRKLSKSIGPGEDRVIHSQTDSRPDASNHGDHGTSSGTTNDTPDGPAVPTAALVTASTAASTAASTKASLAAPTEAPVIVSVTASPASPVPVPAPTATAAPAPADTSRRSWPQFFRGYCSRFTACCCC</sequence>
<feature type="compositionally biased region" description="Low complexity" evidence="1">
    <location>
        <begin position="269"/>
        <end position="278"/>
    </location>
</feature>